<reference evidence="1 2" key="1">
    <citation type="journal article" date="2013" name="Sci. Rep.">
        <title>Extraordinary expansion of a Sorangium cellulosum genome from an alkaline milieu.</title>
        <authorList>
            <person name="Han K."/>
            <person name="Li Z.F."/>
            <person name="Peng R."/>
            <person name="Zhu L.P."/>
            <person name="Zhou T."/>
            <person name="Wang L.G."/>
            <person name="Li S.G."/>
            <person name="Zhang X.B."/>
            <person name="Hu W."/>
            <person name="Wu Z.H."/>
            <person name="Qin N."/>
            <person name="Li Y.Z."/>
        </authorList>
    </citation>
    <scope>NUCLEOTIDE SEQUENCE [LARGE SCALE GENOMIC DNA]</scope>
    <source>
        <strain evidence="1 2">So0157-2</strain>
    </source>
</reference>
<evidence type="ECO:0000313" key="1">
    <source>
        <dbReference type="EMBL" id="AGP40804.1"/>
    </source>
</evidence>
<gene>
    <name evidence="1" type="ORF">SCE1572_43745</name>
</gene>
<dbReference type="KEGG" id="scu:SCE1572_43745"/>
<dbReference type="Proteomes" id="UP000014803">
    <property type="component" value="Chromosome"/>
</dbReference>
<dbReference type="AlphaFoldDB" id="S4Y7F6"/>
<dbReference type="HOGENOM" id="CLU_3410216_0_0_7"/>
<sequence>MALGPPAAMVCTLKTDETEFRARSGALLG</sequence>
<organism evidence="1 2">
    <name type="scientific">Sorangium cellulosum So0157-2</name>
    <dbReference type="NCBI Taxonomy" id="1254432"/>
    <lineage>
        <taxon>Bacteria</taxon>
        <taxon>Pseudomonadati</taxon>
        <taxon>Myxococcota</taxon>
        <taxon>Polyangia</taxon>
        <taxon>Polyangiales</taxon>
        <taxon>Polyangiaceae</taxon>
        <taxon>Sorangium</taxon>
    </lineage>
</organism>
<proteinExistence type="predicted"/>
<accession>S4Y7F6</accession>
<dbReference type="STRING" id="1254432.SCE1572_43745"/>
<name>S4Y7F6_SORCE</name>
<dbReference type="EMBL" id="CP003969">
    <property type="protein sequence ID" value="AGP40804.1"/>
    <property type="molecule type" value="Genomic_DNA"/>
</dbReference>
<protein>
    <submittedName>
        <fullName evidence="1">Uncharacterized protein</fullName>
    </submittedName>
</protein>
<evidence type="ECO:0000313" key="2">
    <source>
        <dbReference type="Proteomes" id="UP000014803"/>
    </source>
</evidence>